<keyword evidence="6 7" id="KW-0472">Membrane</keyword>
<comment type="caution">
    <text evidence="9">The sequence shown here is derived from an EMBL/GenBank/DDBJ whole genome shotgun (WGS) entry which is preliminary data.</text>
</comment>
<feature type="transmembrane region" description="Helical" evidence="7">
    <location>
        <begin position="12"/>
        <end position="30"/>
    </location>
</feature>
<feature type="transmembrane region" description="Helical" evidence="7">
    <location>
        <begin position="186"/>
        <end position="203"/>
    </location>
</feature>
<sequence length="357" mass="41306">MKYYQEIPVIRSIAAILVVSVHVIAGLYYVGGEFTNTSIGYINQLARIGTPIFAIISAFLLMSMVLRKGFDLRQFIQSRFSKIFVPYLIWSSVYLLYKYHVENSLNPDLSISSYFLYGNAHYHLYFILTVLQFYLVFPLLARFKKNSGLFVALGASMIINYLWLTFGNVTTDVEWINRFVNGRSFLLNWIAYFMMGITYAVYYQEFQDLLKRYRTSLLLVSGVILLDLWISIDLARLYTSTNISNLIYIPFVIVVLNYIFRRVRSDATAMKLFQAIGTHSMGIYLVHPLVIRLIRRSEWFEYFQSGSMFVLAMIMILSISMGISYAISLLPFGNYIIPVPKRRTSPRQPVDVQQVAS</sequence>
<evidence type="ECO:0000256" key="5">
    <source>
        <dbReference type="ARBA" id="ARBA00022989"/>
    </source>
</evidence>
<feature type="transmembrane region" description="Helical" evidence="7">
    <location>
        <begin position="42"/>
        <end position="62"/>
    </location>
</feature>
<accession>A0ABX2V9X3</accession>
<keyword evidence="9" id="KW-0808">Transferase</keyword>
<dbReference type="EMBL" id="LVVL01000001">
    <property type="protein sequence ID" value="OAN14650.1"/>
    <property type="molecule type" value="Genomic_DNA"/>
</dbReference>
<comment type="similarity">
    <text evidence="2">Belongs to the acyltransferase 3 family.</text>
</comment>
<feature type="domain" description="Acyltransferase 3" evidence="8">
    <location>
        <begin position="7"/>
        <end position="327"/>
    </location>
</feature>
<keyword evidence="3" id="KW-1003">Cell membrane</keyword>
<dbReference type="RefSeq" id="WP_035414066.1">
    <property type="nucleotide sequence ID" value="NZ_LVVL01000001.1"/>
</dbReference>
<keyword evidence="4 7" id="KW-0812">Transmembrane</keyword>
<dbReference type="Pfam" id="PF01757">
    <property type="entry name" value="Acyl_transf_3"/>
    <property type="match status" value="1"/>
</dbReference>
<dbReference type="PANTHER" id="PTHR40074">
    <property type="entry name" value="O-ACETYLTRANSFERASE WECH"/>
    <property type="match status" value="1"/>
</dbReference>
<dbReference type="PANTHER" id="PTHR40074:SF2">
    <property type="entry name" value="O-ACETYLTRANSFERASE WECH"/>
    <property type="match status" value="1"/>
</dbReference>
<feature type="transmembrane region" description="Helical" evidence="7">
    <location>
        <begin position="238"/>
        <end position="260"/>
    </location>
</feature>
<name>A0ABX2V9X3_9BACL</name>
<evidence type="ECO:0000313" key="9">
    <source>
        <dbReference type="EMBL" id="OAN14650.1"/>
    </source>
</evidence>
<feature type="transmembrane region" description="Helical" evidence="7">
    <location>
        <begin position="148"/>
        <end position="166"/>
    </location>
</feature>
<evidence type="ECO:0000256" key="2">
    <source>
        <dbReference type="ARBA" id="ARBA00007400"/>
    </source>
</evidence>
<comment type="subcellular location">
    <subcellularLocation>
        <location evidence="1">Cell membrane</location>
        <topology evidence="1">Multi-pass membrane protein</topology>
    </subcellularLocation>
</comment>
<reference evidence="9 10" key="1">
    <citation type="submission" date="2016-03" db="EMBL/GenBank/DDBJ databases">
        <authorList>
            <person name="Cho S.-Y."/>
            <person name="Lim S."/>
            <person name="Kim H."/>
            <person name="Soh E.H."/>
            <person name="Moon J.S."/>
        </authorList>
    </citation>
    <scope>NUCLEOTIDE SEQUENCE [LARGE SCALE GENOMIC DNA]</scope>
    <source>
        <strain evidence="9 10">KCTC 3810</strain>
    </source>
</reference>
<feature type="transmembrane region" description="Helical" evidence="7">
    <location>
        <begin position="215"/>
        <end position="232"/>
    </location>
</feature>
<feature type="transmembrane region" description="Helical" evidence="7">
    <location>
        <begin position="83"/>
        <end position="100"/>
    </location>
</feature>
<keyword evidence="5 7" id="KW-1133">Transmembrane helix</keyword>
<dbReference type="Proteomes" id="UP000078447">
    <property type="component" value="Unassembled WGS sequence"/>
</dbReference>
<evidence type="ECO:0000313" key="10">
    <source>
        <dbReference type="Proteomes" id="UP000078447"/>
    </source>
</evidence>
<evidence type="ECO:0000256" key="3">
    <source>
        <dbReference type="ARBA" id="ARBA00022475"/>
    </source>
</evidence>
<gene>
    <name evidence="9" type="ORF">A3783_01590</name>
</gene>
<protein>
    <submittedName>
        <fullName evidence="9">Acyltransferase</fullName>
    </submittedName>
</protein>
<dbReference type="InterPro" id="IPR002656">
    <property type="entry name" value="Acyl_transf_3_dom"/>
</dbReference>
<evidence type="ECO:0000256" key="7">
    <source>
        <dbReference type="SAM" id="Phobius"/>
    </source>
</evidence>
<proteinExistence type="inferred from homology"/>
<feature type="transmembrane region" description="Helical" evidence="7">
    <location>
        <begin position="120"/>
        <end position="141"/>
    </location>
</feature>
<keyword evidence="9" id="KW-0012">Acyltransferase</keyword>
<keyword evidence="10" id="KW-1185">Reference proteome</keyword>
<evidence type="ECO:0000256" key="1">
    <source>
        <dbReference type="ARBA" id="ARBA00004651"/>
    </source>
</evidence>
<dbReference type="GO" id="GO:0016746">
    <property type="term" value="F:acyltransferase activity"/>
    <property type="evidence" value="ECO:0007669"/>
    <property type="project" value="UniProtKB-KW"/>
</dbReference>
<evidence type="ECO:0000256" key="6">
    <source>
        <dbReference type="ARBA" id="ARBA00023136"/>
    </source>
</evidence>
<evidence type="ECO:0000259" key="8">
    <source>
        <dbReference type="Pfam" id="PF01757"/>
    </source>
</evidence>
<organism evidence="9 10">
    <name type="scientific">Exiguobacterium undae</name>
    <dbReference type="NCBI Taxonomy" id="169177"/>
    <lineage>
        <taxon>Bacteria</taxon>
        <taxon>Bacillati</taxon>
        <taxon>Bacillota</taxon>
        <taxon>Bacilli</taxon>
        <taxon>Bacillales</taxon>
        <taxon>Bacillales Family XII. Incertae Sedis</taxon>
        <taxon>Exiguobacterium</taxon>
    </lineage>
</organism>
<feature type="transmembrane region" description="Helical" evidence="7">
    <location>
        <begin position="306"/>
        <end position="337"/>
    </location>
</feature>
<feature type="transmembrane region" description="Helical" evidence="7">
    <location>
        <begin position="272"/>
        <end position="294"/>
    </location>
</feature>
<evidence type="ECO:0000256" key="4">
    <source>
        <dbReference type="ARBA" id="ARBA00022692"/>
    </source>
</evidence>